<evidence type="ECO:0000259" key="2">
    <source>
        <dbReference type="PROSITE" id="PS50125"/>
    </source>
</evidence>
<dbReference type="PROSITE" id="PS50125">
    <property type="entry name" value="GUANYLATE_CYCLASE_2"/>
    <property type="match status" value="1"/>
</dbReference>
<dbReference type="InterPro" id="IPR050697">
    <property type="entry name" value="Adenylyl/Guanylyl_Cyclase_3/4"/>
</dbReference>
<reference evidence="3 4" key="1">
    <citation type="submission" date="2019-08" db="EMBL/GenBank/DDBJ databases">
        <title>Hyperibacter terrae gen. nov., sp. nov. and Hyperibacter viscosus sp. nov., two new members in the family Rhodospirillaceae isolated from the rhizosphere of Hypericum perforatum.</title>
        <authorList>
            <person name="Noviana Z."/>
        </authorList>
    </citation>
    <scope>NUCLEOTIDE SEQUENCE [LARGE SCALE GENOMIC DNA]</scope>
    <source>
        <strain evidence="3 4">R5913</strain>
    </source>
</reference>
<dbReference type="Proteomes" id="UP000326202">
    <property type="component" value="Chromosome"/>
</dbReference>
<dbReference type="GO" id="GO:0004016">
    <property type="term" value="F:adenylate cyclase activity"/>
    <property type="evidence" value="ECO:0007669"/>
    <property type="project" value="UniProtKB-ARBA"/>
</dbReference>
<dbReference type="InterPro" id="IPR001054">
    <property type="entry name" value="A/G_cyclase"/>
</dbReference>
<dbReference type="EMBL" id="CP042906">
    <property type="protein sequence ID" value="QEX18583.1"/>
    <property type="molecule type" value="Genomic_DNA"/>
</dbReference>
<dbReference type="PANTHER" id="PTHR43081:SF19">
    <property type="entry name" value="PH-SENSITIVE ADENYLATE CYCLASE RV1264"/>
    <property type="match status" value="1"/>
</dbReference>
<dbReference type="OrthoDB" id="9807521at2"/>
<dbReference type="SMART" id="SM00028">
    <property type="entry name" value="TPR"/>
    <property type="match status" value="3"/>
</dbReference>
<protein>
    <submittedName>
        <fullName evidence="3">Guanylyl cyclase</fullName>
    </submittedName>
</protein>
<dbReference type="GO" id="GO:0006171">
    <property type="term" value="P:cAMP biosynthetic process"/>
    <property type="evidence" value="ECO:0007669"/>
    <property type="project" value="TreeGrafter"/>
</dbReference>
<keyword evidence="4" id="KW-1185">Reference proteome</keyword>
<dbReference type="Gene3D" id="1.25.40.10">
    <property type="entry name" value="Tetratricopeptide repeat domain"/>
    <property type="match status" value="1"/>
</dbReference>
<proteinExistence type="predicted"/>
<feature type="domain" description="Guanylate cyclase" evidence="2">
    <location>
        <begin position="12"/>
        <end position="127"/>
    </location>
</feature>
<dbReference type="CDD" id="cd07302">
    <property type="entry name" value="CHD"/>
    <property type="match status" value="1"/>
</dbReference>
<feature type="repeat" description="TPR" evidence="1">
    <location>
        <begin position="416"/>
        <end position="449"/>
    </location>
</feature>
<dbReference type="SUPFAM" id="SSF48452">
    <property type="entry name" value="TPR-like"/>
    <property type="match status" value="1"/>
</dbReference>
<evidence type="ECO:0000256" key="1">
    <source>
        <dbReference type="PROSITE-ProRule" id="PRU00339"/>
    </source>
</evidence>
<dbReference type="RefSeq" id="WP_151178728.1">
    <property type="nucleotide sequence ID" value="NZ_CP042906.1"/>
</dbReference>
<dbReference type="SUPFAM" id="SSF55073">
    <property type="entry name" value="Nucleotide cyclase"/>
    <property type="match status" value="1"/>
</dbReference>
<name>A0A5J6MMI1_9PROT</name>
<dbReference type="Pfam" id="PF00211">
    <property type="entry name" value="Guanylate_cyc"/>
    <property type="match status" value="1"/>
</dbReference>
<dbReference type="GO" id="GO:0035556">
    <property type="term" value="P:intracellular signal transduction"/>
    <property type="evidence" value="ECO:0007669"/>
    <property type="project" value="InterPro"/>
</dbReference>
<dbReference type="AlphaFoldDB" id="A0A5J6MMI1"/>
<feature type="repeat" description="TPR" evidence="1">
    <location>
        <begin position="485"/>
        <end position="518"/>
    </location>
</feature>
<dbReference type="Gene3D" id="3.40.50.10070">
    <property type="entry name" value="TolB, N-terminal domain"/>
    <property type="match status" value="1"/>
</dbReference>
<evidence type="ECO:0000313" key="4">
    <source>
        <dbReference type="Proteomes" id="UP000326202"/>
    </source>
</evidence>
<dbReference type="InterPro" id="IPR029787">
    <property type="entry name" value="Nucleotide_cyclase"/>
</dbReference>
<accession>A0A5J6MMI1</accession>
<dbReference type="KEGG" id="htq:FRZ44_38900"/>
<sequence length="580" mass="64354">MPEERIQRRLAAILAADVVGYSRMMSEDESGTLAMLKQRRQEVLAPLVSQHGGRIFKLMGDGVLVEFPSVVDAVQCAVDVQKGMAAQNAALPANKQVLLRVGVNLGDVIVEGSDLYGDGVNLASRIEGLAQPGGICLSDTAHHHVASKLSLDYHDMGEQSLKNIAKPVRVYSVGPGAVSAGSDEQPQQRDKPAIVVLPFTNMSGDPEQEFFADGLTEDILTELSRFRELLVISRNTSSRYKGKAVEVKKIAKELGVDYLLEGSVRKVGNRVRITVQLIDAVADRHIWADRYDRDLADIFAMQDEVTSSVVATLPRRVESATRERAANKPTENMAAYECVLTGKLLHHRSNKADNAAALEMLERATKLDPKYAHAHAWLACTLGQSWVNGFCADRDATWNRMLEELQTAYALDSDDSDVHRILAAVSLARDDFDKATYHQERALTLNPNDDLVVVQQGEVLTWLGRPEEGIDWIKKAMRLNPYHPERFWNHLGRAYFVAHRYAEAVDAFKRITALDHTHHAFLAAAHAQMGNQAEMRSHAGDVLSLKPDFTVESYLPTVHYKRPEDRDHHRASLLKAGLPA</sequence>
<organism evidence="3 4">
    <name type="scientific">Hypericibacter terrae</name>
    <dbReference type="NCBI Taxonomy" id="2602015"/>
    <lineage>
        <taxon>Bacteria</taxon>
        <taxon>Pseudomonadati</taxon>
        <taxon>Pseudomonadota</taxon>
        <taxon>Alphaproteobacteria</taxon>
        <taxon>Rhodospirillales</taxon>
        <taxon>Dongiaceae</taxon>
        <taxon>Hypericibacter</taxon>
    </lineage>
</organism>
<evidence type="ECO:0000313" key="3">
    <source>
        <dbReference type="EMBL" id="QEX18583.1"/>
    </source>
</evidence>
<dbReference type="InterPro" id="IPR019734">
    <property type="entry name" value="TPR_rpt"/>
</dbReference>
<keyword evidence="1" id="KW-0802">TPR repeat</keyword>
<dbReference type="InterPro" id="IPR011990">
    <property type="entry name" value="TPR-like_helical_dom_sf"/>
</dbReference>
<gene>
    <name evidence="3" type="ORF">FRZ44_38900</name>
</gene>
<dbReference type="PANTHER" id="PTHR43081">
    <property type="entry name" value="ADENYLATE CYCLASE, TERMINAL-DIFFERENTIATION SPECIFIC-RELATED"/>
    <property type="match status" value="1"/>
</dbReference>
<dbReference type="PROSITE" id="PS50005">
    <property type="entry name" value="TPR"/>
    <property type="match status" value="2"/>
</dbReference>
<dbReference type="Gene3D" id="3.30.70.1230">
    <property type="entry name" value="Nucleotide cyclase"/>
    <property type="match status" value="1"/>
</dbReference>